<name>A0A7W4P001_9PROT</name>
<protein>
    <recommendedName>
        <fullName evidence="3">Apea-like HEPN domain-containing protein</fullName>
    </recommendedName>
</protein>
<gene>
    <name evidence="1" type="ORF">HLH36_12535</name>
</gene>
<comment type="caution">
    <text evidence="1">The sequence shown here is derived from an EMBL/GenBank/DDBJ whole genome shotgun (WGS) entry which is preliminary data.</text>
</comment>
<evidence type="ECO:0000313" key="1">
    <source>
        <dbReference type="EMBL" id="MBB2169170.1"/>
    </source>
</evidence>
<keyword evidence="2" id="KW-1185">Reference proteome</keyword>
<accession>A0A7W4P001</accession>
<dbReference type="Proteomes" id="UP000559860">
    <property type="component" value="Unassembled WGS sequence"/>
</dbReference>
<evidence type="ECO:0008006" key="3">
    <source>
        <dbReference type="Google" id="ProtNLM"/>
    </source>
</evidence>
<sequence length="437" mass="48816">MGNSAKIFQKIKNDPAFKSMCIEFFQMAERASSINARNEGRHMLMRNSQMFYVDDASNTKLHDLLRASVKKLGPSFGSTKEVDRLLWRIVCHDWSLNADQKATKFIECLGDRAKSEYTYICANQLFRIRSKTRRVAVGPVEIIAASDPVQDIFDGHVNPEWTLTLGPEYAFSSTNGVKIQLPQTCWKVLVQASQSYVQEDAHWMIDVAISLIRLSHEYLLLEAIHRGGPALYPMVGKTEPMPMRIPESETNYLLLTPDGISTGGMWLPPKYIIDDAVISAMQAPDFTTKAQAIFAPDQGSLAERVGQGLGWLTRGRQSEDRAERFLFFFTAIEALLSSDDKSAPVVQNVARNAAVILGNDVSERAENASRIKALYADRSALVHAGKRNVSEPAVNDAQKISEELYTRVLKHIPLNNSFSSFQIDLGRATYGLPWPLA</sequence>
<reference evidence="1 2" key="1">
    <citation type="submission" date="2020-04" db="EMBL/GenBank/DDBJ databases">
        <title>Description of novel Gluconacetobacter.</title>
        <authorList>
            <person name="Sombolestani A."/>
        </authorList>
    </citation>
    <scope>NUCLEOTIDE SEQUENCE [LARGE SCALE GENOMIC DNA]</scope>
    <source>
        <strain evidence="1 2">LMG 27801</strain>
    </source>
</reference>
<organism evidence="1 2">
    <name type="scientific">Gluconacetobacter aggeris</name>
    <dbReference type="NCBI Taxonomy" id="1286186"/>
    <lineage>
        <taxon>Bacteria</taxon>
        <taxon>Pseudomonadati</taxon>
        <taxon>Pseudomonadota</taxon>
        <taxon>Alphaproteobacteria</taxon>
        <taxon>Acetobacterales</taxon>
        <taxon>Acetobacteraceae</taxon>
        <taxon>Gluconacetobacter</taxon>
    </lineage>
</organism>
<dbReference type="EMBL" id="JABEQD010000008">
    <property type="protein sequence ID" value="MBB2169170.1"/>
    <property type="molecule type" value="Genomic_DNA"/>
</dbReference>
<dbReference type="AlphaFoldDB" id="A0A7W4P001"/>
<proteinExistence type="predicted"/>
<dbReference type="RefSeq" id="WP_182986688.1">
    <property type="nucleotide sequence ID" value="NZ_JABEQD010000008.1"/>
</dbReference>
<evidence type="ECO:0000313" key="2">
    <source>
        <dbReference type="Proteomes" id="UP000559860"/>
    </source>
</evidence>